<organism evidence="10 11">
    <name type="scientific">Vagococcus entomophilus</name>
    <dbReference type="NCBI Taxonomy" id="1160095"/>
    <lineage>
        <taxon>Bacteria</taxon>
        <taxon>Bacillati</taxon>
        <taxon>Bacillota</taxon>
        <taxon>Bacilli</taxon>
        <taxon>Lactobacillales</taxon>
        <taxon>Enterococcaceae</taxon>
        <taxon>Vagococcus</taxon>
    </lineage>
</organism>
<evidence type="ECO:0000256" key="1">
    <source>
        <dbReference type="ARBA" id="ARBA00001947"/>
    </source>
</evidence>
<evidence type="ECO:0000259" key="8">
    <source>
        <dbReference type="Pfam" id="PF01431"/>
    </source>
</evidence>
<dbReference type="Gene3D" id="1.10.1380.10">
    <property type="entry name" value="Neutral endopeptidase , domain2"/>
    <property type="match status" value="1"/>
</dbReference>
<accession>A0A430AI79</accession>
<evidence type="ECO:0000256" key="5">
    <source>
        <dbReference type="ARBA" id="ARBA00022801"/>
    </source>
</evidence>
<evidence type="ECO:0000256" key="3">
    <source>
        <dbReference type="ARBA" id="ARBA00022670"/>
    </source>
</evidence>
<evidence type="ECO:0000259" key="9">
    <source>
        <dbReference type="Pfam" id="PF05649"/>
    </source>
</evidence>
<dbReference type="Pfam" id="PF05649">
    <property type="entry name" value="Peptidase_M13_N"/>
    <property type="match status" value="1"/>
</dbReference>
<dbReference type="PRINTS" id="PR00786">
    <property type="entry name" value="NEPRILYSIN"/>
</dbReference>
<keyword evidence="4" id="KW-0479">Metal-binding</keyword>
<dbReference type="OrthoDB" id="9775677at2"/>
<dbReference type="InterPro" id="IPR018497">
    <property type="entry name" value="Peptidase_M13_C"/>
</dbReference>
<comment type="cofactor">
    <cofactor evidence="1">
        <name>Zn(2+)</name>
        <dbReference type="ChEBI" id="CHEBI:29105"/>
    </cofactor>
</comment>
<dbReference type="InterPro" id="IPR024079">
    <property type="entry name" value="MetalloPept_cat_dom_sf"/>
</dbReference>
<dbReference type="InterPro" id="IPR000718">
    <property type="entry name" value="Peptidase_M13"/>
</dbReference>
<dbReference type="CDD" id="cd08662">
    <property type="entry name" value="M13"/>
    <property type="match status" value="1"/>
</dbReference>
<dbReference type="Proteomes" id="UP000288669">
    <property type="component" value="Unassembled WGS sequence"/>
</dbReference>
<dbReference type="GO" id="GO:0046872">
    <property type="term" value="F:metal ion binding"/>
    <property type="evidence" value="ECO:0007669"/>
    <property type="project" value="UniProtKB-KW"/>
</dbReference>
<dbReference type="AlphaFoldDB" id="A0A430AI79"/>
<evidence type="ECO:0000256" key="6">
    <source>
        <dbReference type="ARBA" id="ARBA00022833"/>
    </source>
</evidence>
<dbReference type="PANTHER" id="PTHR11733:SF167">
    <property type="entry name" value="FI17812P1-RELATED"/>
    <property type="match status" value="1"/>
</dbReference>
<dbReference type="GO" id="GO:0005886">
    <property type="term" value="C:plasma membrane"/>
    <property type="evidence" value="ECO:0007669"/>
    <property type="project" value="TreeGrafter"/>
</dbReference>
<dbReference type="Gene3D" id="3.40.390.10">
    <property type="entry name" value="Collagenase (Catalytic Domain)"/>
    <property type="match status" value="1"/>
</dbReference>
<keyword evidence="7" id="KW-0482">Metalloprotease</keyword>
<dbReference type="GO" id="GO:0016485">
    <property type="term" value="P:protein processing"/>
    <property type="evidence" value="ECO:0007669"/>
    <property type="project" value="TreeGrafter"/>
</dbReference>
<keyword evidence="11" id="KW-1185">Reference proteome</keyword>
<keyword evidence="5" id="KW-0378">Hydrolase</keyword>
<dbReference type="GO" id="GO:0004222">
    <property type="term" value="F:metalloendopeptidase activity"/>
    <property type="evidence" value="ECO:0007669"/>
    <property type="project" value="InterPro"/>
</dbReference>
<feature type="domain" description="Peptidase M13 N-terminal" evidence="9">
    <location>
        <begin position="10"/>
        <end position="388"/>
    </location>
</feature>
<feature type="domain" description="Peptidase M13 C-terminal" evidence="8">
    <location>
        <begin position="442"/>
        <end position="632"/>
    </location>
</feature>
<evidence type="ECO:0000313" key="10">
    <source>
        <dbReference type="EMBL" id="RSU07713.1"/>
    </source>
</evidence>
<proteinExistence type="inferred from homology"/>
<dbReference type="PROSITE" id="PS51885">
    <property type="entry name" value="NEPRILYSIN"/>
    <property type="match status" value="1"/>
</dbReference>
<gene>
    <name evidence="10" type="ORF">CBF30_00280</name>
</gene>
<dbReference type="EMBL" id="NGJZ01000001">
    <property type="protein sequence ID" value="RSU07713.1"/>
    <property type="molecule type" value="Genomic_DNA"/>
</dbReference>
<dbReference type="InterPro" id="IPR008753">
    <property type="entry name" value="Peptidase_M13_N"/>
</dbReference>
<dbReference type="RefSeq" id="WP_126821623.1">
    <property type="nucleotide sequence ID" value="NZ_JBHLWU010000001.1"/>
</dbReference>
<name>A0A430AI79_9ENTE</name>
<dbReference type="PANTHER" id="PTHR11733">
    <property type="entry name" value="ZINC METALLOPROTEASE FAMILY M13 NEPRILYSIN-RELATED"/>
    <property type="match status" value="1"/>
</dbReference>
<dbReference type="InterPro" id="IPR042089">
    <property type="entry name" value="Peptidase_M13_dom_2"/>
</dbReference>
<reference evidence="10 11" key="1">
    <citation type="submission" date="2017-05" db="EMBL/GenBank/DDBJ databases">
        <title>Vagococcus spp. assemblies.</title>
        <authorList>
            <person name="Gulvik C.A."/>
        </authorList>
    </citation>
    <scope>NUCLEOTIDE SEQUENCE [LARGE SCALE GENOMIC DNA]</scope>
    <source>
        <strain evidence="10 11">DSM 24756</strain>
    </source>
</reference>
<evidence type="ECO:0000256" key="7">
    <source>
        <dbReference type="ARBA" id="ARBA00023049"/>
    </source>
</evidence>
<comment type="similarity">
    <text evidence="2">Belongs to the peptidase M13 family.</text>
</comment>
<comment type="caution">
    <text evidence="10">The sequence shown here is derived from an EMBL/GenBank/DDBJ whole genome shotgun (WGS) entry which is preliminary data.</text>
</comment>
<keyword evidence="3" id="KW-0645">Protease</keyword>
<dbReference type="Pfam" id="PF01431">
    <property type="entry name" value="Peptidase_M13"/>
    <property type="match status" value="1"/>
</dbReference>
<evidence type="ECO:0000256" key="4">
    <source>
        <dbReference type="ARBA" id="ARBA00022723"/>
    </source>
</evidence>
<keyword evidence="6" id="KW-0862">Zinc</keyword>
<sequence length="635" mass="72256">MTNKSNPSFKDDFYEAVNQEWLEKAIIPDDKPSTSSFQLLVETIEKNLMGDFKKMQDDPQSDHPKELNEFLKFYQLTLDTQKKEAYGVQPLLHVLKEIEDLHDMEDLKQHYVSLGNLGISLPVPFSVSPDMKNAQLNALYAEVPNLFLPDKTYYEADHPTAPKLLASLSDMSIKLLEKIGKSSEKATKIVENALQFDRSLAPFMRDSEEAADYSKIYNPHAFPEFSAYFPAFDIAPILTELIGEIPAKIIVSEPEYYAALAQLLTSDTFPMLRDWMLVKTVIHFSKYLTEEMRQLSGQYQLCLSGSKELMSLEKSAFYIATGTFDHVVGDYYGKTYFGEKAKEDVSLMVHNMIAVYQKRLETNDWLQDETKEKALLKLKRLGVNVGYPDQIPAIYSKLKVNPSVSLLENMLHFIQVKTKDHFSKWNQTVDRSEWGMSADTVNAYYHPFLNVIVFPAAILQEPFYSLSQSSSANYGGIGAVIAHEISHAFDNNGALFDEFGTLNNWWTKEDLAHFEGLAQQMVHQFDGLPILDGTVNGKLTVSENIADAGGLSCALEAAKQDKQVNLEAFFKNWATIWRNKSTPQYTELLLSMDVHAPAKLRANMQPRNLEEFYTTFAITEKDAMYLPENKRVKIW</sequence>
<dbReference type="SUPFAM" id="SSF55486">
    <property type="entry name" value="Metalloproteases ('zincins'), catalytic domain"/>
    <property type="match status" value="1"/>
</dbReference>
<protein>
    <submittedName>
        <fullName evidence="10">Peptidase M13</fullName>
    </submittedName>
</protein>
<evidence type="ECO:0000256" key="2">
    <source>
        <dbReference type="ARBA" id="ARBA00007357"/>
    </source>
</evidence>
<evidence type="ECO:0000313" key="11">
    <source>
        <dbReference type="Proteomes" id="UP000288669"/>
    </source>
</evidence>